<comment type="caution">
    <text evidence="2">The sequence shown here is derived from an EMBL/GenBank/DDBJ whole genome shotgun (WGS) entry which is preliminary data.</text>
</comment>
<proteinExistence type="predicted"/>
<evidence type="ECO:0000313" key="3">
    <source>
        <dbReference type="Proteomes" id="UP000266152"/>
    </source>
</evidence>
<evidence type="ECO:0000313" key="2">
    <source>
        <dbReference type="EMBL" id="RGP72167.1"/>
    </source>
</evidence>
<dbReference type="AlphaFoldDB" id="A0A395SJ94"/>
<dbReference type="Proteomes" id="UP000266152">
    <property type="component" value="Unassembled WGS sequence"/>
</dbReference>
<evidence type="ECO:0000256" key="1">
    <source>
        <dbReference type="SAM" id="SignalP"/>
    </source>
</evidence>
<accession>A0A395SJ94</accession>
<sequence length="161" mass="18654">MKLSLLLSAMGASGALADFHVFMTHHTSPSTNFKNYQVHDFTPRTWDEMTRMYRWPEKSDVSGRKLGVRCKGSGCGYGYNGPVRNIEQLEMHFTNNPLYHWTIYKDRNWGMYGRDGVKYGDCEITTGNDFTIIEQNEKVVGHRKFKCRSRFTAAQINQGRR</sequence>
<name>A0A395SJ94_FUSSP</name>
<keyword evidence="1" id="KW-0732">Signal</keyword>
<organism evidence="2 3">
    <name type="scientific">Fusarium sporotrichioides</name>
    <dbReference type="NCBI Taxonomy" id="5514"/>
    <lineage>
        <taxon>Eukaryota</taxon>
        <taxon>Fungi</taxon>
        <taxon>Dikarya</taxon>
        <taxon>Ascomycota</taxon>
        <taxon>Pezizomycotina</taxon>
        <taxon>Sordariomycetes</taxon>
        <taxon>Hypocreomycetidae</taxon>
        <taxon>Hypocreales</taxon>
        <taxon>Nectriaceae</taxon>
        <taxon>Fusarium</taxon>
    </lineage>
</organism>
<feature type="chain" id="PRO_5017188987" evidence="1">
    <location>
        <begin position="18"/>
        <end position="161"/>
    </location>
</feature>
<reference evidence="2 3" key="1">
    <citation type="journal article" date="2018" name="PLoS Pathog.">
        <title>Evolution of structural diversity of trichothecenes, a family of toxins produced by plant pathogenic and entomopathogenic fungi.</title>
        <authorList>
            <person name="Proctor R.H."/>
            <person name="McCormick S.P."/>
            <person name="Kim H.S."/>
            <person name="Cardoza R.E."/>
            <person name="Stanley A.M."/>
            <person name="Lindo L."/>
            <person name="Kelly A."/>
            <person name="Brown D.W."/>
            <person name="Lee T."/>
            <person name="Vaughan M.M."/>
            <person name="Alexander N.J."/>
            <person name="Busman M."/>
            <person name="Gutierrez S."/>
        </authorList>
    </citation>
    <scope>NUCLEOTIDE SEQUENCE [LARGE SCALE GENOMIC DNA]</scope>
    <source>
        <strain evidence="2 3">NRRL 3299</strain>
    </source>
</reference>
<gene>
    <name evidence="2" type="ORF">FSPOR_2839</name>
</gene>
<protein>
    <submittedName>
        <fullName evidence="2">Uncharacterized protein</fullName>
    </submittedName>
</protein>
<dbReference type="EMBL" id="PXOF01000036">
    <property type="protein sequence ID" value="RGP72167.1"/>
    <property type="molecule type" value="Genomic_DNA"/>
</dbReference>
<feature type="signal peptide" evidence="1">
    <location>
        <begin position="1"/>
        <end position="17"/>
    </location>
</feature>
<keyword evidence="3" id="KW-1185">Reference proteome</keyword>